<evidence type="ECO:0000256" key="2">
    <source>
        <dbReference type="ARBA" id="ARBA00004496"/>
    </source>
</evidence>
<comment type="pathway">
    <text evidence="3">Amino-acid biosynthesis; L-histidine biosynthesis; L-histidine from 5-phospho-alpha-D-ribose 1-diphosphate: step 1/9.</text>
</comment>
<gene>
    <name evidence="16" type="ORF">PHISCL_00326</name>
</gene>
<evidence type="ECO:0000256" key="9">
    <source>
        <dbReference type="ARBA" id="ARBA00022676"/>
    </source>
</evidence>
<evidence type="ECO:0000259" key="14">
    <source>
        <dbReference type="Pfam" id="PF01634"/>
    </source>
</evidence>
<keyword evidence="10 16" id="KW-0808">Transferase</keyword>
<comment type="subcellular location">
    <subcellularLocation>
        <location evidence="2">Cytoplasm</location>
    </subcellularLocation>
</comment>
<reference evidence="17" key="1">
    <citation type="submission" date="2017-02" db="EMBL/GenBank/DDBJ databases">
        <authorList>
            <person name="Tafer H."/>
            <person name="Lopandic K."/>
        </authorList>
    </citation>
    <scope>NUCLEOTIDE SEQUENCE [LARGE SCALE GENOMIC DNA]</scope>
    <source>
        <strain evidence="17">CBS 366.77</strain>
    </source>
</reference>
<dbReference type="GO" id="GO:0005524">
    <property type="term" value="F:ATP binding"/>
    <property type="evidence" value="ECO:0007669"/>
    <property type="project" value="UniProtKB-KW"/>
</dbReference>
<dbReference type="EC" id="2.4.2.17" evidence="5"/>
<dbReference type="UniPathway" id="UPA00031">
    <property type="reaction ID" value="UER00006"/>
</dbReference>
<dbReference type="InterPro" id="IPR018198">
    <property type="entry name" value="ATP_PRibTrfase_CS"/>
</dbReference>
<dbReference type="PANTHER" id="PTHR21403">
    <property type="entry name" value="ATP PHOSPHORIBOSYLTRANSFERASE ATP-PRTASE"/>
    <property type="match status" value="1"/>
</dbReference>
<keyword evidence="13" id="KW-0368">Histidine biosynthesis</keyword>
<keyword evidence="7" id="KW-0963">Cytoplasm</keyword>
<evidence type="ECO:0000313" key="17">
    <source>
        <dbReference type="Proteomes" id="UP000266188"/>
    </source>
</evidence>
<dbReference type="NCBIfam" id="TIGR03455">
    <property type="entry name" value="HisG_C-term"/>
    <property type="match status" value="1"/>
</dbReference>
<evidence type="ECO:0000259" key="15">
    <source>
        <dbReference type="Pfam" id="PF08029"/>
    </source>
</evidence>
<keyword evidence="17" id="KW-1185">Reference proteome</keyword>
<dbReference type="GO" id="GO:0000105">
    <property type="term" value="P:L-histidine biosynthetic process"/>
    <property type="evidence" value="ECO:0007669"/>
    <property type="project" value="UniProtKB-UniPathway"/>
</dbReference>
<dbReference type="FunFam" id="3.40.190.10:FF:000123">
    <property type="entry name" value="HIS1p ATP phosphoribosyltransferase"/>
    <property type="match status" value="1"/>
</dbReference>
<evidence type="ECO:0000313" key="16">
    <source>
        <dbReference type="EMBL" id="RJE27316.1"/>
    </source>
</evidence>
<comment type="caution">
    <text evidence="16">The sequence shown here is derived from an EMBL/GenBank/DDBJ whole genome shotgun (WGS) entry which is preliminary data.</text>
</comment>
<protein>
    <recommendedName>
        <fullName evidence="6">ATP phosphoribosyltransferase</fullName>
        <ecNumber evidence="5">2.4.2.17</ecNumber>
    </recommendedName>
</protein>
<sequence>MDLVNQRKTSFRQGRLQQATLDLLSGCDVQFRRETRLDIALVKNLPIALIFLPAADIPTFVGEGRVDLGITGRDQVAEHDVQLPPGEVSGVEEILDLGFGRCKLQVQAPVKGDLNESKQLIGRNVVTSFTGLTESFFAKLEGVSDGKKPKGTKVKYVGGSVEAACALGVADGIVDLVESGETMKAAGLKAIDTILESTAVLVKSRNTKNSLVDLITSRIRGVITAQKFVLCQYNIPRSQLPTATSITPGKRAPTITALEEDGWVAVSSMVEKKDIANVMDELIKVGGTDILVLNIANSRTG</sequence>
<dbReference type="EMBL" id="MVGC01000005">
    <property type="protein sequence ID" value="RJE27316.1"/>
    <property type="molecule type" value="Genomic_DNA"/>
</dbReference>
<dbReference type="Pfam" id="PF08029">
    <property type="entry name" value="HisG_C"/>
    <property type="match status" value="1"/>
</dbReference>
<evidence type="ECO:0000256" key="5">
    <source>
        <dbReference type="ARBA" id="ARBA00011946"/>
    </source>
</evidence>
<comment type="catalytic activity">
    <reaction evidence="1">
        <text>1-(5-phospho-beta-D-ribosyl)-ATP + diphosphate = 5-phospho-alpha-D-ribose 1-diphosphate + ATP</text>
        <dbReference type="Rhea" id="RHEA:18473"/>
        <dbReference type="ChEBI" id="CHEBI:30616"/>
        <dbReference type="ChEBI" id="CHEBI:33019"/>
        <dbReference type="ChEBI" id="CHEBI:58017"/>
        <dbReference type="ChEBI" id="CHEBI:73183"/>
        <dbReference type="EC" id="2.4.2.17"/>
    </reaction>
</comment>
<dbReference type="OrthoDB" id="2574at2759"/>
<evidence type="ECO:0000256" key="1">
    <source>
        <dbReference type="ARBA" id="ARBA00000915"/>
    </source>
</evidence>
<accession>A0A3A2ZW98</accession>
<dbReference type="InterPro" id="IPR020621">
    <property type="entry name" value="ATP-PRT_HisG_long"/>
</dbReference>
<dbReference type="InterPro" id="IPR015867">
    <property type="entry name" value="N-reg_PII/ATP_PRibTrfase_C"/>
</dbReference>
<dbReference type="GO" id="GO:0005737">
    <property type="term" value="C:cytoplasm"/>
    <property type="evidence" value="ECO:0007669"/>
    <property type="project" value="UniProtKB-SubCell"/>
</dbReference>
<keyword evidence="9 16" id="KW-0328">Glycosyltransferase</keyword>
<comment type="similarity">
    <text evidence="4">Belongs to the ATP phosphoribosyltransferase family.</text>
</comment>
<proteinExistence type="inferred from homology"/>
<evidence type="ECO:0000256" key="4">
    <source>
        <dbReference type="ARBA" id="ARBA00009372"/>
    </source>
</evidence>
<dbReference type="FunFam" id="3.30.70.120:FF:000003">
    <property type="entry name" value="ATP phosphoribosyltransferase"/>
    <property type="match status" value="1"/>
</dbReference>
<dbReference type="SUPFAM" id="SSF53850">
    <property type="entry name" value="Periplasmic binding protein-like II"/>
    <property type="match status" value="1"/>
</dbReference>
<evidence type="ECO:0000256" key="8">
    <source>
        <dbReference type="ARBA" id="ARBA00022605"/>
    </source>
</evidence>
<dbReference type="SUPFAM" id="SSF54913">
    <property type="entry name" value="GlnB-like"/>
    <property type="match status" value="1"/>
</dbReference>
<name>A0A3A2ZW98_9EURO</name>
<dbReference type="HAMAP" id="MF_00079">
    <property type="entry name" value="HisG_Long"/>
    <property type="match status" value="1"/>
</dbReference>
<keyword evidence="12" id="KW-0067">ATP-binding</keyword>
<dbReference type="GO" id="GO:0003879">
    <property type="term" value="F:ATP phosphoribosyltransferase activity"/>
    <property type="evidence" value="ECO:0007669"/>
    <property type="project" value="UniProtKB-EC"/>
</dbReference>
<organism evidence="16 17">
    <name type="scientific">Aspergillus sclerotialis</name>
    <dbReference type="NCBI Taxonomy" id="2070753"/>
    <lineage>
        <taxon>Eukaryota</taxon>
        <taxon>Fungi</taxon>
        <taxon>Dikarya</taxon>
        <taxon>Ascomycota</taxon>
        <taxon>Pezizomycotina</taxon>
        <taxon>Eurotiomycetes</taxon>
        <taxon>Eurotiomycetidae</taxon>
        <taxon>Eurotiales</taxon>
        <taxon>Aspergillaceae</taxon>
        <taxon>Aspergillus</taxon>
        <taxon>Aspergillus subgen. Polypaecilum</taxon>
    </lineage>
</organism>
<evidence type="ECO:0000256" key="7">
    <source>
        <dbReference type="ARBA" id="ARBA00022490"/>
    </source>
</evidence>
<dbReference type="InterPro" id="IPR001348">
    <property type="entry name" value="ATP_PRibTrfase_HisG"/>
</dbReference>
<dbReference type="GO" id="GO:0000287">
    <property type="term" value="F:magnesium ion binding"/>
    <property type="evidence" value="ECO:0007669"/>
    <property type="project" value="InterPro"/>
</dbReference>
<dbReference type="STRING" id="2070753.A0A3A2ZW98"/>
<evidence type="ECO:0000256" key="10">
    <source>
        <dbReference type="ARBA" id="ARBA00022679"/>
    </source>
</evidence>
<keyword evidence="11" id="KW-0547">Nucleotide-binding</keyword>
<dbReference type="Gene3D" id="3.30.70.120">
    <property type="match status" value="1"/>
</dbReference>
<feature type="domain" description="ATP phosphoribosyltransferase catalytic" evidence="14">
    <location>
        <begin position="54"/>
        <end position="220"/>
    </location>
</feature>
<dbReference type="PROSITE" id="PS01316">
    <property type="entry name" value="ATP_P_PHORIBOSYLTR"/>
    <property type="match status" value="1"/>
</dbReference>
<dbReference type="PANTHER" id="PTHR21403:SF8">
    <property type="entry name" value="ATP PHOSPHORIBOSYLTRANSFERASE"/>
    <property type="match status" value="1"/>
</dbReference>
<dbReference type="InterPro" id="IPR011322">
    <property type="entry name" value="N-reg_PII-like_a/b"/>
</dbReference>
<evidence type="ECO:0000256" key="3">
    <source>
        <dbReference type="ARBA" id="ARBA00004667"/>
    </source>
</evidence>
<evidence type="ECO:0000256" key="6">
    <source>
        <dbReference type="ARBA" id="ARBA00020998"/>
    </source>
</evidence>
<evidence type="ECO:0000256" key="11">
    <source>
        <dbReference type="ARBA" id="ARBA00022741"/>
    </source>
</evidence>
<keyword evidence="8" id="KW-0028">Amino-acid biosynthesis</keyword>
<dbReference type="InterPro" id="IPR013115">
    <property type="entry name" value="HisG_C"/>
</dbReference>
<dbReference type="InterPro" id="IPR013820">
    <property type="entry name" value="ATP_PRibTrfase_cat"/>
</dbReference>
<dbReference type="Pfam" id="PF01634">
    <property type="entry name" value="HisG"/>
    <property type="match status" value="1"/>
</dbReference>
<dbReference type="Proteomes" id="UP000266188">
    <property type="component" value="Unassembled WGS sequence"/>
</dbReference>
<dbReference type="Gene3D" id="3.40.190.10">
    <property type="entry name" value="Periplasmic binding protein-like II"/>
    <property type="match status" value="2"/>
</dbReference>
<evidence type="ECO:0000256" key="12">
    <source>
        <dbReference type="ARBA" id="ARBA00022840"/>
    </source>
</evidence>
<evidence type="ECO:0000256" key="13">
    <source>
        <dbReference type="ARBA" id="ARBA00023102"/>
    </source>
</evidence>
<dbReference type="NCBIfam" id="TIGR00070">
    <property type="entry name" value="hisG"/>
    <property type="match status" value="1"/>
</dbReference>
<feature type="domain" description="Histidine biosynthesis HisG C-terminal" evidence="15">
    <location>
        <begin position="225"/>
        <end position="297"/>
    </location>
</feature>
<dbReference type="AlphaFoldDB" id="A0A3A2ZW98"/>